<evidence type="ECO:0000256" key="2">
    <source>
        <dbReference type="SAM" id="MobiDB-lite"/>
    </source>
</evidence>
<gene>
    <name evidence="3" type="ORF">ACFO0D_10895</name>
</gene>
<dbReference type="Proteomes" id="UP001595952">
    <property type="component" value="Unassembled WGS sequence"/>
</dbReference>
<evidence type="ECO:0000313" key="4">
    <source>
        <dbReference type="Proteomes" id="UP001595952"/>
    </source>
</evidence>
<proteinExistence type="predicted"/>
<feature type="region of interest" description="Disordered" evidence="2">
    <location>
        <begin position="207"/>
        <end position="250"/>
    </location>
</feature>
<feature type="coiled-coil region" evidence="1">
    <location>
        <begin position="306"/>
        <end position="345"/>
    </location>
</feature>
<dbReference type="EMBL" id="JBHSEI010000007">
    <property type="protein sequence ID" value="MFC4638846.1"/>
    <property type="molecule type" value="Genomic_DNA"/>
</dbReference>
<evidence type="ECO:0000313" key="3">
    <source>
        <dbReference type="EMBL" id="MFC4638846.1"/>
    </source>
</evidence>
<protein>
    <submittedName>
        <fullName evidence="3">Uncharacterized protein</fullName>
    </submittedName>
</protein>
<comment type="caution">
    <text evidence="3">The sequence shown here is derived from an EMBL/GenBank/DDBJ whole genome shotgun (WGS) entry which is preliminary data.</text>
</comment>
<dbReference type="RefSeq" id="WP_380061849.1">
    <property type="nucleotide sequence ID" value="NZ_JBHSEI010000007.1"/>
</dbReference>
<name>A0ABV9I948_9DEIO</name>
<keyword evidence="4" id="KW-1185">Reference proteome</keyword>
<feature type="region of interest" description="Disordered" evidence="2">
    <location>
        <begin position="68"/>
        <end position="99"/>
    </location>
</feature>
<feature type="compositionally biased region" description="Basic and acidic residues" evidence="2">
    <location>
        <begin position="211"/>
        <end position="250"/>
    </location>
</feature>
<sequence>MSERERAIEKARKVLTLGVSTTYVGEKEACLQRLITLLRTHDLLLSHLDPRFPRRMDELVLRQKLGLLPEPPDQAAGSGQGATPRSSSSAAGPGRPQVDPETILFLPMTAAERRKWLRGPVFSQGLLRVVRDTSAYPRLLADARALDRSNLGVGLSDQDLMGWLDRVLSRQGSRVDCKPRSSTIFDDLMTYCRAAFTADTRDLRQAAQQRRAQEEARAREHQAQERRRRQDQERQARQQQEEARRAAQAHDWHDVEVEFDDLTEARLYLKVVRRLSNDSNRVASAARDRKYVVRFSGPGRLERRVDQTYARALAELQQAAEQLRLEAAHRRNEAIRQAEAEYEAACARAFQVTVEHY</sequence>
<evidence type="ECO:0000256" key="1">
    <source>
        <dbReference type="SAM" id="Coils"/>
    </source>
</evidence>
<accession>A0ABV9I948</accession>
<reference evidence="4" key="1">
    <citation type="journal article" date="2019" name="Int. J. Syst. Evol. Microbiol.">
        <title>The Global Catalogue of Microorganisms (GCM) 10K type strain sequencing project: providing services to taxonomists for standard genome sequencing and annotation.</title>
        <authorList>
            <consortium name="The Broad Institute Genomics Platform"/>
            <consortium name="The Broad Institute Genome Sequencing Center for Infectious Disease"/>
            <person name="Wu L."/>
            <person name="Ma J."/>
        </authorList>
    </citation>
    <scope>NUCLEOTIDE SEQUENCE [LARGE SCALE GENOMIC DNA]</scope>
    <source>
        <strain evidence="4">CCUG 55995</strain>
    </source>
</reference>
<keyword evidence="1" id="KW-0175">Coiled coil</keyword>
<organism evidence="3 4">
    <name type="scientific">Deinococcus hohokamensis</name>
    <dbReference type="NCBI Taxonomy" id="309883"/>
    <lineage>
        <taxon>Bacteria</taxon>
        <taxon>Thermotogati</taxon>
        <taxon>Deinococcota</taxon>
        <taxon>Deinococci</taxon>
        <taxon>Deinococcales</taxon>
        <taxon>Deinococcaceae</taxon>
        <taxon>Deinococcus</taxon>
    </lineage>
</organism>
<feature type="compositionally biased region" description="Polar residues" evidence="2">
    <location>
        <begin position="81"/>
        <end position="90"/>
    </location>
</feature>